<dbReference type="CDD" id="cd16035">
    <property type="entry name" value="sulfatase_like"/>
    <property type="match status" value="1"/>
</dbReference>
<feature type="chain" id="PRO_5029726009" evidence="4">
    <location>
        <begin position="43"/>
        <end position="555"/>
    </location>
</feature>
<keyword evidence="3" id="KW-0479">Metal-binding</keyword>
<dbReference type="AlphaFoldDB" id="A0A7K3NGE9"/>
<evidence type="ECO:0000313" key="7">
    <source>
        <dbReference type="Proteomes" id="UP000469724"/>
    </source>
</evidence>
<dbReference type="PANTHER" id="PTHR46615">
    <property type="entry name" value="ARYLSULFATASE K"/>
    <property type="match status" value="1"/>
</dbReference>
<sequence length="555" mass="60248">MPQETPLTLTRREFIKNTAQALAASVVASTLPGLTAASPAQAATLPAKPNILILISDQERNPRDWPAGWADTHLNKARQRLLTNGMEFSRAFCNASMCSPSRGSLFTGLYPAQHGVPLTLTEGGPLSPSEPTLSPQLRNLANLLAESGYDVQLRGKWHLSKGTDGGTPSADDLKQFGFNGWVPTNVGEALDVNTLAGGCADMDQPTVDQAVSYLQAMTPAATQTKPFCLVVSLANPHDILAYPGLWNDETCEDDSYKDTANLDMGLSVPDSYSDDLSTKPAVQNQAKQLYALGLGSLLEEQKRLNYVNFYGYLQTIIDAQMDTILQTLNTQGLTNSTVVVRTADHGELGLAHSGLRQKMFNMYEECINIPLIFSNPILFPAALQTTAYAGLVDIVPTLASLCGVPGWKWTYLPGRDLTPILMGTQTQVQDTVLFTFDDEYAGQSDVPPYITEPCHIRCIITKDVDGEWKYARYYDPAGAAAEEYEMYRLKNGAGTDVDPKEMDNLANSASPNYATYAAKRAELAALLAQVEAERLAPVTPPGPPMQGAQLLLMEE</sequence>
<evidence type="ECO:0000256" key="3">
    <source>
        <dbReference type="ARBA" id="ARBA00023014"/>
    </source>
</evidence>
<evidence type="ECO:0000256" key="1">
    <source>
        <dbReference type="ARBA" id="ARBA00008779"/>
    </source>
</evidence>
<dbReference type="RefSeq" id="WP_163300314.1">
    <property type="nucleotide sequence ID" value="NZ_JAAGRQ010000002.1"/>
</dbReference>
<dbReference type="PROSITE" id="PS51318">
    <property type="entry name" value="TAT"/>
    <property type="match status" value="1"/>
</dbReference>
<keyword evidence="7" id="KW-1185">Reference proteome</keyword>
<dbReference type="Pfam" id="PF00884">
    <property type="entry name" value="Sulfatase"/>
    <property type="match status" value="1"/>
</dbReference>
<keyword evidence="4" id="KW-0732">Signal</keyword>
<gene>
    <name evidence="6" type="ORF">G3N56_00685</name>
</gene>
<evidence type="ECO:0000259" key="5">
    <source>
        <dbReference type="Pfam" id="PF00884"/>
    </source>
</evidence>
<dbReference type="InterPro" id="IPR000917">
    <property type="entry name" value="Sulfatase_N"/>
</dbReference>
<dbReference type="GO" id="GO:0015024">
    <property type="term" value="F:glucuronate-2-sulfatase activity"/>
    <property type="evidence" value="ECO:0007669"/>
    <property type="project" value="TreeGrafter"/>
</dbReference>
<dbReference type="GO" id="GO:0004065">
    <property type="term" value="F:arylsulfatase activity"/>
    <property type="evidence" value="ECO:0007669"/>
    <property type="project" value="TreeGrafter"/>
</dbReference>
<dbReference type="GO" id="GO:0051536">
    <property type="term" value="F:iron-sulfur cluster binding"/>
    <property type="evidence" value="ECO:0007669"/>
    <property type="project" value="UniProtKB-KW"/>
</dbReference>
<organism evidence="6 7">
    <name type="scientific">Desulfolutivibrio sulfodismutans</name>
    <dbReference type="NCBI Taxonomy" id="63561"/>
    <lineage>
        <taxon>Bacteria</taxon>
        <taxon>Pseudomonadati</taxon>
        <taxon>Thermodesulfobacteriota</taxon>
        <taxon>Desulfovibrionia</taxon>
        <taxon>Desulfovibrionales</taxon>
        <taxon>Desulfovibrionaceae</taxon>
        <taxon>Desulfolutivibrio</taxon>
    </lineage>
</organism>
<dbReference type="SUPFAM" id="SSF53649">
    <property type="entry name" value="Alkaline phosphatase-like"/>
    <property type="match status" value="1"/>
</dbReference>
<evidence type="ECO:0000313" key="6">
    <source>
        <dbReference type="EMBL" id="NDY55261.1"/>
    </source>
</evidence>
<dbReference type="PANTHER" id="PTHR46615:SF1">
    <property type="entry name" value="ARYLSULFATASE K"/>
    <property type="match status" value="1"/>
</dbReference>
<dbReference type="PROSITE" id="PS00523">
    <property type="entry name" value="SULFATASE_1"/>
    <property type="match status" value="1"/>
</dbReference>
<comment type="caution">
    <text evidence="6">The sequence shown here is derived from an EMBL/GenBank/DDBJ whole genome shotgun (WGS) entry which is preliminary data.</text>
</comment>
<keyword evidence="6" id="KW-0808">Transferase</keyword>
<dbReference type="InterPro" id="IPR006311">
    <property type="entry name" value="TAT_signal"/>
</dbReference>
<proteinExistence type="inferred from homology"/>
<evidence type="ECO:0000256" key="4">
    <source>
        <dbReference type="SAM" id="SignalP"/>
    </source>
</evidence>
<name>A0A7K3NGE9_9BACT</name>
<comment type="similarity">
    <text evidence="1">Belongs to the sulfatase family.</text>
</comment>
<dbReference type="InterPro" id="IPR051849">
    <property type="entry name" value="GAG-degrading_sulfatase"/>
</dbReference>
<dbReference type="InterPro" id="IPR024607">
    <property type="entry name" value="Sulfatase_CS"/>
</dbReference>
<dbReference type="Gene3D" id="3.40.720.10">
    <property type="entry name" value="Alkaline Phosphatase, subunit A"/>
    <property type="match status" value="1"/>
</dbReference>
<keyword evidence="3" id="KW-0411">Iron-sulfur</keyword>
<dbReference type="GO" id="GO:0016740">
    <property type="term" value="F:transferase activity"/>
    <property type="evidence" value="ECO:0007669"/>
    <property type="project" value="UniProtKB-KW"/>
</dbReference>
<keyword evidence="2 6" id="KW-0378">Hydrolase</keyword>
<dbReference type="InterPro" id="IPR017850">
    <property type="entry name" value="Alkaline_phosphatase_core_sf"/>
</dbReference>
<dbReference type="Proteomes" id="UP000469724">
    <property type="component" value="Unassembled WGS sequence"/>
</dbReference>
<dbReference type="EMBL" id="JAAGRQ010000002">
    <property type="protein sequence ID" value="NDY55261.1"/>
    <property type="molecule type" value="Genomic_DNA"/>
</dbReference>
<accession>A0A7K3NGE9</accession>
<keyword evidence="3" id="KW-0408">Iron</keyword>
<protein>
    <submittedName>
        <fullName evidence="6">Sulfatase-like hydrolase/transferase</fullName>
    </submittedName>
</protein>
<evidence type="ECO:0000256" key="2">
    <source>
        <dbReference type="ARBA" id="ARBA00022801"/>
    </source>
</evidence>
<feature type="domain" description="Sulfatase N-terminal" evidence="5">
    <location>
        <begin position="49"/>
        <end position="404"/>
    </location>
</feature>
<feature type="signal peptide" evidence="4">
    <location>
        <begin position="1"/>
        <end position="42"/>
    </location>
</feature>
<reference evidence="6 7" key="1">
    <citation type="submission" date="2020-02" db="EMBL/GenBank/DDBJ databases">
        <title>Comparative genomics of sulfur disproportionating microorganisms.</title>
        <authorList>
            <person name="Ward L.M."/>
            <person name="Bertran E."/>
            <person name="Johnston D.T."/>
        </authorList>
    </citation>
    <scope>NUCLEOTIDE SEQUENCE [LARGE SCALE GENOMIC DNA]</scope>
    <source>
        <strain evidence="6 7">DSM 3696</strain>
    </source>
</reference>